<evidence type="ECO:0000313" key="1">
    <source>
        <dbReference type="EMBL" id="AFN02878.1"/>
    </source>
</evidence>
<dbReference type="EMBL" id="JQ235204">
    <property type="protein sequence ID" value="AFN02878.1"/>
    <property type="molecule type" value="Genomic_RNA"/>
</dbReference>
<organism evidence="1">
    <name type="scientific">Tobacco rattle virus</name>
    <dbReference type="NCBI Taxonomy" id="12295"/>
    <lineage>
        <taxon>Viruses</taxon>
        <taxon>Riboviria</taxon>
        <taxon>Orthornavirae</taxon>
        <taxon>Kitrinoviricota</taxon>
        <taxon>Alsuviricetes</taxon>
        <taxon>Martellivirales</taxon>
        <taxon>Virgaviridae</taxon>
        <taxon>Tobravirus</taxon>
        <taxon>Tobravirus tabaci</taxon>
    </lineage>
</organism>
<accession>I6UYS3</accession>
<protein>
    <submittedName>
        <fullName evidence="1">Putative nematode transmission helper protein 2c</fullName>
    </submittedName>
</protein>
<proteinExistence type="predicted"/>
<name>I6UYS3_9VIRU</name>
<sequence>MISWTLGWFRLYLPQGGDGERTLRISWRGTNVYMFGEQVELPTCWDNNSWRGSAYRVIRMNHIDYHVRVFYTWLGAMHHCYVWIYYPAGGGISHYRRRLVVDNRNNNYASGEEFPFNNVNLLTGVVTQGDLLHGVSLNAGTHLYTFTPTLELRWG</sequence>
<reference evidence="1" key="1">
    <citation type="journal article" date="2012" name="Arch. Virol.">
        <title>Tobacco rattle virus genome alterations in the Hosta hybrid 'Green Fountain' and other plants: reassortments, recombinations and deletions.</title>
        <authorList>
            <person name="Koenig R."/>
            <person name="Lesemann D.E."/>
            <person name="Pleij C.W."/>
        </authorList>
    </citation>
    <scope>NUCLEOTIDE SEQUENCE</scope>
    <source>
        <strain evidence="1">Ho</strain>
    </source>
</reference>